<evidence type="ECO:0000256" key="1">
    <source>
        <dbReference type="SAM" id="Phobius"/>
    </source>
</evidence>
<evidence type="ECO:0000256" key="2">
    <source>
        <dbReference type="SAM" id="SignalP"/>
    </source>
</evidence>
<gene>
    <name evidence="3" type="ORF">OKIOD_LOCUS8133</name>
</gene>
<proteinExistence type="predicted"/>
<feature type="transmembrane region" description="Helical" evidence="1">
    <location>
        <begin position="36"/>
        <end position="69"/>
    </location>
</feature>
<evidence type="ECO:0000313" key="3">
    <source>
        <dbReference type="EMBL" id="CAG5099547.1"/>
    </source>
</evidence>
<organism evidence="3 4">
    <name type="scientific">Oikopleura dioica</name>
    <name type="common">Tunicate</name>
    <dbReference type="NCBI Taxonomy" id="34765"/>
    <lineage>
        <taxon>Eukaryota</taxon>
        <taxon>Metazoa</taxon>
        <taxon>Chordata</taxon>
        <taxon>Tunicata</taxon>
        <taxon>Appendicularia</taxon>
        <taxon>Copelata</taxon>
        <taxon>Oikopleuridae</taxon>
        <taxon>Oikopleura</taxon>
    </lineage>
</organism>
<dbReference type="EMBL" id="OU015569">
    <property type="protein sequence ID" value="CAG5099547.1"/>
    <property type="molecule type" value="Genomic_DNA"/>
</dbReference>
<keyword evidence="2" id="KW-0732">Signal</keyword>
<sequence length="127" mass="14241">MQRFLVFRATIVSFFVLTFAAEIPDSGFLIFRDPIIVIDLTAVLVALGGLLVLTIGFIVFGFIAGYVYARFKSRLNTTQFSPTPPFAPKPVPKFTFAAPTPPNNNNRQPTNTRLGRPIQPIIKRRTW</sequence>
<name>A0ABN7SKS0_OIKDI</name>
<keyword evidence="1" id="KW-0812">Transmembrane</keyword>
<accession>A0ABN7SKS0</accession>
<keyword evidence="4" id="KW-1185">Reference proteome</keyword>
<dbReference type="Proteomes" id="UP001158576">
    <property type="component" value="Chromosome XSR"/>
</dbReference>
<feature type="chain" id="PRO_5045233687" evidence="2">
    <location>
        <begin position="21"/>
        <end position="127"/>
    </location>
</feature>
<keyword evidence="1" id="KW-0472">Membrane</keyword>
<reference evidence="3 4" key="1">
    <citation type="submission" date="2021-04" db="EMBL/GenBank/DDBJ databases">
        <authorList>
            <person name="Bliznina A."/>
        </authorList>
    </citation>
    <scope>NUCLEOTIDE SEQUENCE [LARGE SCALE GENOMIC DNA]</scope>
</reference>
<feature type="signal peptide" evidence="2">
    <location>
        <begin position="1"/>
        <end position="20"/>
    </location>
</feature>
<evidence type="ECO:0000313" key="4">
    <source>
        <dbReference type="Proteomes" id="UP001158576"/>
    </source>
</evidence>
<protein>
    <submittedName>
        <fullName evidence="3">Oidioi.mRNA.OKI2018_I69.XSR.g16575.t1.cds</fullName>
    </submittedName>
</protein>
<keyword evidence="1" id="KW-1133">Transmembrane helix</keyword>